<dbReference type="AlphaFoldDB" id="A0A3Q9HPL4"/>
<dbReference type="Gene3D" id="1.20.950.20">
    <property type="entry name" value="Transmembrane di-heme cytochromes, Chain C"/>
    <property type="match status" value="1"/>
</dbReference>
<evidence type="ECO:0000313" key="3">
    <source>
        <dbReference type="EMBL" id="AZR72822.1"/>
    </source>
</evidence>
<dbReference type="OrthoDB" id="7865011at2"/>
<reference evidence="3 4" key="1">
    <citation type="submission" date="2016-07" db="EMBL/GenBank/DDBJ databases">
        <title>Genome and transcriptome analysis of iron-reducing fermentative bacteria Anoxybacter fermentans.</title>
        <authorList>
            <person name="Zeng X."/>
            <person name="Shao Z."/>
        </authorList>
    </citation>
    <scope>NUCLEOTIDE SEQUENCE [LARGE SCALE GENOMIC DNA]</scope>
    <source>
        <strain evidence="3 4">DY22613</strain>
    </source>
</reference>
<keyword evidence="4" id="KW-1185">Reference proteome</keyword>
<dbReference type="InterPro" id="IPR025517">
    <property type="entry name" value="DUF4405"/>
</dbReference>
<dbReference type="KEGG" id="aft:BBF96_05090"/>
<protein>
    <recommendedName>
        <fullName evidence="2">Flavinylation-associated cytochrome domain-containing protein</fullName>
    </recommendedName>
</protein>
<feature type="domain" description="Flavinylation-associated cytochrome" evidence="2">
    <location>
        <begin position="11"/>
        <end position="77"/>
    </location>
</feature>
<evidence type="ECO:0000256" key="1">
    <source>
        <dbReference type="SAM" id="Phobius"/>
    </source>
</evidence>
<dbReference type="Pfam" id="PF14358">
    <property type="entry name" value="DUF4405"/>
    <property type="match status" value="1"/>
</dbReference>
<dbReference type="EMBL" id="CP016379">
    <property type="protein sequence ID" value="AZR72822.1"/>
    <property type="molecule type" value="Genomic_DNA"/>
</dbReference>
<keyword evidence="1" id="KW-0812">Transmembrane</keyword>
<accession>A0A3Q9HPL4</accession>
<proteinExistence type="predicted"/>
<dbReference type="Proteomes" id="UP000267250">
    <property type="component" value="Chromosome"/>
</dbReference>
<dbReference type="RefSeq" id="WP_127016156.1">
    <property type="nucleotide sequence ID" value="NZ_CP016379.1"/>
</dbReference>
<feature type="transmembrane region" description="Helical" evidence="1">
    <location>
        <begin position="57"/>
        <end position="75"/>
    </location>
</feature>
<keyword evidence="1" id="KW-1133">Transmembrane helix</keyword>
<keyword evidence="1" id="KW-0472">Membrane</keyword>
<evidence type="ECO:0000259" key="2">
    <source>
        <dbReference type="Pfam" id="PF14358"/>
    </source>
</evidence>
<name>A0A3Q9HPL4_9FIRM</name>
<organism evidence="3 4">
    <name type="scientific">Anoxybacter fermentans</name>
    <dbReference type="NCBI Taxonomy" id="1323375"/>
    <lineage>
        <taxon>Bacteria</taxon>
        <taxon>Bacillati</taxon>
        <taxon>Bacillota</taxon>
        <taxon>Clostridia</taxon>
        <taxon>Halanaerobiales</taxon>
        <taxon>Anoxybacter</taxon>
    </lineage>
</organism>
<feature type="transmembrane region" description="Helical" evidence="1">
    <location>
        <begin position="12"/>
        <end position="33"/>
    </location>
</feature>
<sequence>MKVNLIKVRGIISLLLLILFIVISVTGIGLWLAPSGRIARQIEWSFLGLNKELLEDLHTYTGFIMIFLTIVHLLLNYKMLFNEIKHLLKR</sequence>
<gene>
    <name evidence="3" type="ORF">BBF96_05090</name>
</gene>
<evidence type="ECO:0000313" key="4">
    <source>
        <dbReference type="Proteomes" id="UP000267250"/>
    </source>
</evidence>